<feature type="transmembrane region" description="Helical" evidence="4">
    <location>
        <begin position="131"/>
        <end position="151"/>
    </location>
</feature>
<feature type="transmembrane region" description="Helical" evidence="4">
    <location>
        <begin position="77"/>
        <end position="95"/>
    </location>
</feature>
<feature type="transmembrane region" description="Helical" evidence="4">
    <location>
        <begin position="51"/>
        <end position="68"/>
    </location>
</feature>
<feature type="transmembrane region" description="Helical" evidence="4">
    <location>
        <begin position="366"/>
        <end position="384"/>
    </location>
</feature>
<dbReference type="RefSeq" id="WP_182512905.1">
    <property type="nucleotide sequence ID" value="NZ_JACJIQ010000007.1"/>
</dbReference>
<organism evidence="6 7">
    <name type="scientific">Rufibacter quisquiliarum</name>
    <dbReference type="NCBI Taxonomy" id="1549639"/>
    <lineage>
        <taxon>Bacteria</taxon>
        <taxon>Pseudomonadati</taxon>
        <taxon>Bacteroidota</taxon>
        <taxon>Cytophagia</taxon>
        <taxon>Cytophagales</taxon>
        <taxon>Hymenobacteraceae</taxon>
        <taxon>Rufibacter</taxon>
    </lineage>
</organism>
<dbReference type="EMBL" id="JACJIQ010000007">
    <property type="protein sequence ID" value="MBA9077331.1"/>
    <property type="molecule type" value="Genomic_DNA"/>
</dbReference>
<dbReference type="Proteomes" id="UP000563094">
    <property type="component" value="Unassembled WGS sequence"/>
</dbReference>
<evidence type="ECO:0000256" key="4">
    <source>
        <dbReference type="SAM" id="Phobius"/>
    </source>
</evidence>
<name>A0A839GU66_9BACT</name>
<dbReference type="GO" id="GO:0005886">
    <property type="term" value="C:plasma membrane"/>
    <property type="evidence" value="ECO:0007669"/>
    <property type="project" value="TreeGrafter"/>
</dbReference>
<evidence type="ECO:0000313" key="7">
    <source>
        <dbReference type="Proteomes" id="UP000563094"/>
    </source>
</evidence>
<feature type="transmembrane region" description="Helical" evidence="4">
    <location>
        <begin position="213"/>
        <end position="238"/>
    </location>
</feature>
<dbReference type="PANTHER" id="PTHR23521">
    <property type="entry name" value="TRANSPORTER MFS SUPERFAMILY"/>
    <property type="match status" value="1"/>
</dbReference>
<dbReference type="PROSITE" id="PS50850">
    <property type="entry name" value="MFS"/>
    <property type="match status" value="1"/>
</dbReference>
<evidence type="ECO:0000259" key="5">
    <source>
        <dbReference type="PROSITE" id="PS50850"/>
    </source>
</evidence>
<evidence type="ECO:0000313" key="6">
    <source>
        <dbReference type="EMBL" id="MBA9077331.1"/>
    </source>
</evidence>
<feature type="transmembrane region" description="Helical" evidence="4">
    <location>
        <begin position="163"/>
        <end position="183"/>
    </location>
</feature>
<accession>A0A839GU66</accession>
<evidence type="ECO:0000256" key="3">
    <source>
        <dbReference type="ARBA" id="ARBA00023136"/>
    </source>
</evidence>
<protein>
    <submittedName>
        <fullName evidence="6">Putative MFS family arabinose efflux permease</fullName>
    </submittedName>
</protein>
<feature type="transmembrane region" description="Helical" evidence="4">
    <location>
        <begin position="250"/>
        <end position="269"/>
    </location>
</feature>
<dbReference type="SUPFAM" id="SSF103473">
    <property type="entry name" value="MFS general substrate transporter"/>
    <property type="match status" value="1"/>
</dbReference>
<keyword evidence="1 4" id="KW-0812">Transmembrane</keyword>
<feature type="transmembrane region" description="Helical" evidence="4">
    <location>
        <begin position="338"/>
        <end position="360"/>
    </location>
</feature>
<dbReference type="AlphaFoldDB" id="A0A839GU66"/>
<dbReference type="PANTHER" id="PTHR23521:SF3">
    <property type="entry name" value="MFS TRANSPORTER"/>
    <property type="match status" value="1"/>
</dbReference>
<reference evidence="6 7" key="1">
    <citation type="submission" date="2020-08" db="EMBL/GenBank/DDBJ databases">
        <title>Genomic Encyclopedia of Type Strains, Phase IV (KMG-IV): sequencing the most valuable type-strain genomes for metagenomic binning, comparative biology and taxonomic classification.</title>
        <authorList>
            <person name="Goeker M."/>
        </authorList>
    </citation>
    <scope>NUCLEOTIDE SEQUENCE [LARGE SCALE GENOMIC DNA]</scope>
    <source>
        <strain evidence="6 7">DSM 29854</strain>
    </source>
</reference>
<sequence>MKSSRSQHILPTIVLAQFACTSLWFAGNAVLPNLIPQFHLEASSVSHLTSAVQLGFILGTLVFAVFTISDRFSPSKVFLVCAVAGAVCNASLLVAEGLSTLVLSRFLTGFCLAGIYPVGMKIAADYHRQGLGKALGFLVGALVLGTAFPHLLKSLTEGLPWRYVIWATSGLAVAGGVALFLLVPDGPYRAKSNQPDFTAFFQIFRQKDFRAAAFGYFGHMWELYTFWAFVPVMLAMYAEANPELPLNNPLWSFSIIAVGAVACVAGGYLSRSMGSARTAFSALAVSFVCCLLSPWLFSLPLGLFLGLLLVWGFAAPMDSPQFSTLVAQNAPAQAKGTALTIVNSLGFALTIVSIQFLRFIQSSVDFHYWFLFLALGPLLGLLAMRRLVQKKA</sequence>
<dbReference type="InterPro" id="IPR011701">
    <property type="entry name" value="MFS"/>
</dbReference>
<keyword evidence="3 4" id="KW-0472">Membrane</keyword>
<keyword evidence="2 4" id="KW-1133">Transmembrane helix</keyword>
<feature type="domain" description="Major facilitator superfamily (MFS) profile" evidence="5">
    <location>
        <begin position="1"/>
        <end position="392"/>
    </location>
</feature>
<proteinExistence type="predicted"/>
<evidence type="ECO:0000256" key="1">
    <source>
        <dbReference type="ARBA" id="ARBA00022692"/>
    </source>
</evidence>
<feature type="transmembrane region" description="Helical" evidence="4">
    <location>
        <begin position="276"/>
        <end position="295"/>
    </location>
</feature>
<dbReference type="Pfam" id="PF07690">
    <property type="entry name" value="MFS_1"/>
    <property type="match status" value="1"/>
</dbReference>
<dbReference type="GO" id="GO:0022857">
    <property type="term" value="F:transmembrane transporter activity"/>
    <property type="evidence" value="ECO:0007669"/>
    <property type="project" value="InterPro"/>
</dbReference>
<dbReference type="InterPro" id="IPR036259">
    <property type="entry name" value="MFS_trans_sf"/>
</dbReference>
<keyword evidence="7" id="KW-1185">Reference proteome</keyword>
<dbReference type="InterPro" id="IPR020846">
    <property type="entry name" value="MFS_dom"/>
</dbReference>
<dbReference type="Gene3D" id="1.20.1250.20">
    <property type="entry name" value="MFS general substrate transporter like domains"/>
    <property type="match status" value="1"/>
</dbReference>
<comment type="caution">
    <text evidence="6">The sequence shown here is derived from an EMBL/GenBank/DDBJ whole genome shotgun (WGS) entry which is preliminary data.</text>
</comment>
<feature type="transmembrane region" description="Helical" evidence="4">
    <location>
        <begin position="12"/>
        <end position="31"/>
    </location>
</feature>
<evidence type="ECO:0000256" key="2">
    <source>
        <dbReference type="ARBA" id="ARBA00022989"/>
    </source>
</evidence>
<feature type="transmembrane region" description="Helical" evidence="4">
    <location>
        <begin position="101"/>
        <end position="119"/>
    </location>
</feature>
<gene>
    <name evidence="6" type="ORF">FHS90_002044</name>
</gene>